<comment type="caution">
    <text evidence="2">The sequence shown here is derived from an EMBL/GenBank/DDBJ whole genome shotgun (WGS) entry which is preliminary data.</text>
</comment>
<keyword evidence="1" id="KW-1133">Transmembrane helix</keyword>
<protein>
    <submittedName>
        <fullName evidence="2">DUF3302 domain-containing protein</fullName>
    </submittedName>
</protein>
<dbReference type="RefSeq" id="WP_101344511.1">
    <property type="nucleotide sequence ID" value="NZ_PJAI02000020.1"/>
</dbReference>
<feature type="transmembrane region" description="Helical" evidence="1">
    <location>
        <begin position="44"/>
        <end position="64"/>
    </location>
</feature>
<reference evidence="2 3" key="1">
    <citation type="submission" date="2019-08" db="EMBL/GenBank/DDBJ databases">
        <title>Microbe sample from Colwellia echini.</title>
        <authorList>
            <person name="Christiansen L."/>
            <person name="Pathiraja D."/>
            <person name="Schultz-Johansen M."/>
            <person name="Choi I.-G."/>
            <person name="Stougaard P."/>
        </authorList>
    </citation>
    <scope>NUCLEOTIDE SEQUENCE [LARGE SCALE GENOMIC DNA]</scope>
    <source>
        <strain evidence="2 3">A3</strain>
    </source>
</reference>
<dbReference type="EMBL" id="PJAI02000020">
    <property type="protein sequence ID" value="TYK64636.1"/>
    <property type="molecule type" value="Genomic_DNA"/>
</dbReference>
<keyword evidence="3" id="KW-1185">Reference proteome</keyword>
<name>A0ABY3MTU9_9GAMM</name>
<evidence type="ECO:0000313" key="2">
    <source>
        <dbReference type="EMBL" id="TYK64636.1"/>
    </source>
</evidence>
<dbReference type="Proteomes" id="UP000815846">
    <property type="component" value="Unassembled WGS sequence"/>
</dbReference>
<sequence>MKLLCLFLIIAVIVIIIVGIVLIHDLPSKVAIKRGHPQADAIMVCSLLGLLIFPFWMFALLWAYTKPVLKPIELEQAPKATQAEGSI</sequence>
<feature type="transmembrane region" description="Helical" evidence="1">
    <location>
        <begin position="6"/>
        <end position="23"/>
    </location>
</feature>
<organism evidence="2 3">
    <name type="scientific">Colwellia echini</name>
    <dbReference type="NCBI Taxonomy" id="1982103"/>
    <lineage>
        <taxon>Bacteria</taxon>
        <taxon>Pseudomonadati</taxon>
        <taxon>Pseudomonadota</taxon>
        <taxon>Gammaproteobacteria</taxon>
        <taxon>Alteromonadales</taxon>
        <taxon>Colwelliaceae</taxon>
        <taxon>Colwellia</taxon>
    </lineage>
</organism>
<dbReference type="InterPro" id="IPR011223">
    <property type="entry name" value="UCP028770"/>
</dbReference>
<keyword evidence="1" id="KW-0472">Membrane</keyword>
<evidence type="ECO:0000256" key="1">
    <source>
        <dbReference type="SAM" id="Phobius"/>
    </source>
</evidence>
<accession>A0ABY3MTU9</accession>
<evidence type="ECO:0000313" key="3">
    <source>
        <dbReference type="Proteomes" id="UP000815846"/>
    </source>
</evidence>
<proteinExistence type="predicted"/>
<gene>
    <name evidence="2" type="ORF">CWS31_014370</name>
</gene>
<dbReference type="Pfam" id="PF11742">
    <property type="entry name" value="DUF3302"/>
    <property type="match status" value="1"/>
</dbReference>
<keyword evidence="1" id="KW-0812">Transmembrane</keyword>